<dbReference type="PRINTS" id="PR00097">
    <property type="entry name" value="ANTSNTHASEII"/>
</dbReference>
<dbReference type="NCBIfam" id="NF009475">
    <property type="entry name" value="PRK12838.1"/>
    <property type="match status" value="1"/>
</dbReference>
<evidence type="ECO:0000313" key="15">
    <source>
        <dbReference type="EMBL" id="GFP37070.1"/>
    </source>
</evidence>
<comment type="subunit">
    <text evidence="11">Composed of two chains; the small (or glutamine) chain promotes the hydrolysis of glutamine to ammonia, which is used by the large (or ammonia) chain to synthesize carbamoyl phosphate. Tetramer of heterodimers (alpha,beta)4.</text>
</comment>
<keyword evidence="11" id="KW-0028">Amino-acid biosynthesis</keyword>
<evidence type="ECO:0000256" key="8">
    <source>
        <dbReference type="ARBA" id="ARBA00022975"/>
    </source>
</evidence>
<keyword evidence="8 11" id="KW-0665">Pyrimidine biosynthesis</keyword>
<dbReference type="GO" id="GO:0044205">
    <property type="term" value="P:'de novo' UMP biosynthetic process"/>
    <property type="evidence" value="ECO:0007669"/>
    <property type="project" value="UniProtKB-UniRule"/>
</dbReference>
<dbReference type="EMBL" id="BLSD01000071">
    <property type="protein sequence ID" value="GFP39635.1"/>
    <property type="molecule type" value="Genomic_DNA"/>
</dbReference>
<dbReference type="NCBIfam" id="TIGR01368">
    <property type="entry name" value="CPSaseIIsmall"/>
    <property type="match status" value="1"/>
</dbReference>
<dbReference type="RefSeq" id="WP_176231353.1">
    <property type="nucleotide sequence ID" value="NZ_BLRU01000045.1"/>
</dbReference>
<dbReference type="GO" id="GO:0006541">
    <property type="term" value="P:glutamine metabolic process"/>
    <property type="evidence" value="ECO:0007669"/>
    <property type="project" value="InterPro"/>
</dbReference>
<dbReference type="EMBL" id="BLRW01000048">
    <property type="protein sequence ID" value="GFP23074.1"/>
    <property type="molecule type" value="Genomic_DNA"/>
</dbReference>
<dbReference type="SUPFAM" id="SSF52317">
    <property type="entry name" value="Class I glutamine amidotransferase-like"/>
    <property type="match status" value="1"/>
</dbReference>
<comment type="function">
    <text evidence="11">Small subunit of the glutamine-dependent carbamoyl phosphate synthetase (CPSase). CPSase catalyzes the formation of carbamoyl phosphate from the ammonia moiety of glutamine, carbonate, and phosphate donated by ATP, constituting the first step of 2 biosynthetic pathways, one leading to arginine and/or urea and the other to pyrimidine nucleotides. The small subunit (glutamine amidotransferase) binds and cleaves glutamine to supply the large subunit with the substrate ammonia.</text>
</comment>
<evidence type="ECO:0000313" key="14">
    <source>
        <dbReference type="EMBL" id="GFP23074.1"/>
    </source>
</evidence>
<sequence length="377" mass="41124">MKALLALEDGTYFEGESFGSTGECCGEVVFNTSMTGYQEILTDPSYCGQIVTLTYPEIGNCGVNQEDLESRSPFVSGLVVRKCSPSYSNWRAEASLEDFLHQHHILAIQGVDTRRLTRHIRSLGAMRGALSTRELDPQKLTEKARRSPGLIGRDLVQEVSGDKPYVFQPGPGQNKLWFREALPGTGGGGGTAPRVVVLDFGVKYNILRSLASLGCEVIVLPARATAKEVLSFQPHGVLLSNGPGDPQAVTYAIETANKLIGKLPIMGICLGHQILALALGANTFKLKFGHRGANHPVLNTRTARVEITSQNHGFAVEEKSLDKHQVDVTHINLNDGTVEGIEHKELPLFSVQYHPEASPGPHDSQYLFQKFRAMVKP</sequence>
<dbReference type="InterPro" id="IPR035686">
    <property type="entry name" value="CPSase_GATase1"/>
</dbReference>
<keyword evidence="4 11" id="KW-0436">Ligase</keyword>
<accession>A0A6V8NIT1</accession>
<evidence type="ECO:0000313" key="19">
    <source>
        <dbReference type="Proteomes" id="UP000574717"/>
    </source>
</evidence>
<dbReference type="PRINTS" id="PR00099">
    <property type="entry name" value="CPSGATASE"/>
</dbReference>
<evidence type="ECO:0000259" key="12">
    <source>
        <dbReference type="SMART" id="SM01097"/>
    </source>
</evidence>
<dbReference type="AlphaFoldDB" id="A0A6V8NIT1"/>
<dbReference type="Proteomes" id="UP000561271">
    <property type="component" value="Unassembled WGS sequence"/>
</dbReference>
<feature type="binding site" evidence="11">
    <location>
        <position position="311"/>
    </location>
    <ligand>
        <name>L-glutamine</name>
        <dbReference type="ChEBI" id="CHEBI:58359"/>
    </ligand>
</feature>
<dbReference type="InterPro" id="IPR002474">
    <property type="entry name" value="CarbamoylP_synth_ssu_N"/>
</dbReference>
<evidence type="ECO:0000313" key="20">
    <source>
        <dbReference type="Proteomes" id="UP000585609"/>
    </source>
</evidence>
<evidence type="ECO:0000256" key="9">
    <source>
        <dbReference type="ARBA" id="ARBA00048816"/>
    </source>
</evidence>
<dbReference type="Proteomes" id="UP000574717">
    <property type="component" value="Unassembled WGS sequence"/>
</dbReference>
<proteinExistence type="inferred from homology"/>
<dbReference type="PANTHER" id="PTHR43418:SF7">
    <property type="entry name" value="CARBAMOYL-PHOSPHATE SYNTHASE SMALL CHAIN"/>
    <property type="match status" value="1"/>
</dbReference>
<keyword evidence="6 11" id="KW-0067">ATP-binding</keyword>
<dbReference type="HAMAP" id="MF_01209">
    <property type="entry name" value="CPSase_S_chain"/>
    <property type="match status" value="1"/>
</dbReference>
<dbReference type="PANTHER" id="PTHR43418">
    <property type="entry name" value="MULTIFUNCTIONAL TRYPTOPHAN BIOSYNTHESIS PROTEIN-RELATED"/>
    <property type="match status" value="1"/>
</dbReference>
<reference evidence="17 18" key="1">
    <citation type="journal article" date="2020" name="Front. Microbiol.">
        <title>Single-cell genomics of novel Actinobacteria with the Wood-Ljungdahl pathway discovered in a serpentinizing system.</title>
        <authorList>
            <person name="Merino N."/>
            <person name="Kawai M."/>
            <person name="Boyd E.S."/>
            <person name="Colman D.R."/>
            <person name="McGlynn S.E."/>
            <person name="Nealson K.H."/>
            <person name="Kurokawa K."/>
            <person name="Hongoh Y."/>
        </authorList>
    </citation>
    <scope>NUCLEOTIDE SEQUENCE [LARGE SCALE GENOMIC DNA]</scope>
    <source>
        <strain evidence="13 19">S03</strain>
        <strain evidence="14 20">S09_30</strain>
        <strain evidence="15 17">S44</strain>
        <strain evidence="16 18">S47</strain>
    </source>
</reference>
<dbReference type="PRINTS" id="PR00096">
    <property type="entry name" value="GATASE"/>
</dbReference>
<dbReference type="GO" id="GO:0004088">
    <property type="term" value="F:carbamoyl-phosphate synthase (glutamine-hydrolyzing) activity"/>
    <property type="evidence" value="ECO:0007669"/>
    <property type="project" value="UniProtKB-UniRule"/>
</dbReference>
<evidence type="ECO:0000313" key="18">
    <source>
        <dbReference type="Proteomes" id="UP000569018"/>
    </source>
</evidence>
<feature type="binding site" evidence="11">
    <location>
        <position position="45"/>
    </location>
    <ligand>
        <name>L-glutamine</name>
        <dbReference type="ChEBI" id="CHEBI:58359"/>
    </ligand>
</feature>
<feature type="binding site" evidence="11">
    <location>
        <position position="313"/>
    </location>
    <ligand>
        <name>L-glutamine</name>
        <dbReference type="ChEBI" id="CHEBI:58359"/>
    </ligand>
</feature>
<feature type="binding site" evidence="11">
    <location>
        <position position="270"/>
    </location>
    <ligand>
        <name>L-glutamine</name>
        <dbReference type="ChEBI" id="CHEBI:58359"/>
    </ligand>
</feature>
<dbReference type="Gene3D" id="3.50.30.20">
    <property type="entry name" value="Carbamoyl-phosphate synthase small subunit, N-terminal domain"/>
    <property type="match status" value="1"/>
</dbReference>
<dbReference type="SMART" id="SM01097">
    <property type="entry name" value="CPSase_sm_chain"/>
    <property type="match status" value="1"/>
</dbReference>
<evidence type="ECO:0000256" key="10">
    <source>
        <dbReference type="ARBA" id="ARBA00049285"/>
    </source>
</evidence>
<gene>
    <name evidence="11" type="primary">carA</name>
    <name evidence="13" type="ORF">HKBW3S03_00685</name>
    <name evidence="14" type="ORF">HKBW3S09_00541</name>
    <name evidence="15" type="ORF">HKBW3S44_00750</name>
    <name evidence="16" type="ORF">HKBW3S47_01333</name>
</gene>
<feature type="binding site" evidence="11">
    <location>
        <position position="244"/>
    </location>
    <ligand>
        <name>L-glutamine</name>
        <dbReference type="ChEBI" id="CHEBI:58359"/>
    </ligand>
</feature>
<feature type="region of interest" description="CPSase" evidence="11">
    <location>
        <begin position="1"/>
        <end position="193"/>
    </location>
</feature>
<feature type="active site" evidence="11">
    <location>
        <position position="356"/>
    </location>
</feature>
<dbReference type="InterPro" id="IPR017926">
    <property type="entry name" value="GATASE"/>
</dbReference>
<comment type="catalytic activity">
    <reaction evidence="9 11">
        <text>hydrogencarbonate + L-glutamine + 2 ATP + H2O = carbamoyl phosphate + L-glutamate + 2 ADP + phosphate + 2 H(+)</text>
        <dbReference type="Rhea" id="RHEA:18633"/>
        <dbReference type="ChEBI" id="CHEBI:15377"/>
        <dbReference type="ChEBI" id="CHEBI:15378"/>
        <dbReference type="ChEBI" id="CHEBI:17544"/>
        <dbReference type="ChEBI" id="CHEBI:29985"/>
        <dbReference type="ChEBI" id="CHEBI:30616"/>
        <dbReference type="ChEBI" id="CHEBI:43474"/>
        <dbReference type="ChEBI" id="CHEBI:58228"/>
        <dbReference type="ChEBI" id="CHEBI:58359"/>
        <dbReference type="ChEBI" id="CHEBI:456216"/>
        <dbReference type="EC" id="6.3.5.5"/>
    </reaction>
</comment>
<feature type="domain" description="Carbamoyl-phosphate synthase small subunit N-terminal" evidence="12">
    <location>
        <begin position="1"/>
        <end position="131"/>
    </location>
</feature>
<dbReference type="EMBL" id="BLRU01000045">
    <property type="protein sequence ID" value="GFP19180.1"/>
    <property type="molecule type" value="Genomic_DNA"/>
</dbReference>
<protein>
    <recommendedName>
        <fullName evidence="11">Carbamoyl phosphate synthase small chain</fullName>
        <ecNumber evidence="11">6.3.5.5</ecNumber>
    </recommendedName>
    <alternativeName>
        <fullName evidence="11">Carbamoyl phosphate synthetase glutamine chain</fullName>
    </alternativeName>
</protein>
<dbReference type="EMBL" id="BLSC01000045">
    <property type="protein sequence ID" value="GFP37070.1"/>
    <property type="molecule type" value="Genomic_DNA"/>
</dbReference>
<comment type="similarity">
    <text evidence="3 11">Belongs to the CarA family.</text>
</comment>
<dbReference type="Gene3D" id="3.40.50.880">
    <property type="match status" value="1"/>
</dbReference>
<dbReference type="InterPro" id="IPR050472">
    <property type="entry name" value="Anth_synth/Amidotransfase"/>
</dbReference>
<dbReference type="SUPFAM" id="SSF52021">
    <property type="entry name" value="Carbamoyl phosphate synthetase, small subunit N-terminal domain"/>
    <property type="match status" value="1"/>
</dbReference>
<feature type="active site" description="Nucleophile" evidence="11">
    <location>
        <position position="269"/>
    </location>
</feature>
<dbReference type="UniPathway" id="UPA00070">
    <property type="reaction ID" value="UER00115"/>
</dbReference>
<dbReference type="GO" id="GO:0006207">
    <property type="term" value="P:'de novo' pyrimidine nucleobase biosynthetic process"/>
    <property type="evidence" value="ECO:0007669"/>
    <property type="project" value="InterPro"/>
</dbReference>
<dbReference type="GO" id="GO:0006526">
    <property type="term" value="P:L-arginine biosynthetic process"/>
    <property type="evidence" value="ECO:0007669"/>
    <property type="project" value="UniProtKB-UniRule"/>
</dbReference>
<keyword evidence="7 11" id="KW-0315">Glutamine amidotransferase</keyword>
<evidence type="ECO:0000313" key="16">
    <source>
        <dbReference type="EMBL" id="GFP39635.1"/>
    </source>
</evidence>
<dbReference type="EC" id="6.3.5.5" evidence="11"/>
<dbReference type="FunFam" id="3.50.30.20:FF:000001">
    <property type="entry name" value="Carbamoyl-phosphate synthase small chain"/>
    <property type="match status" value="1"/>
</dbReference>
<comment type="pathway">
    <text evidence="2 11">Amino-acid biosynthesis; L-arginine biosynthesis; carbamoyl phosphate from bicarbonate: step 1/1.</text>
</comment>
<dbReference type="GO" id="GO:0005524">
    <property type="term" value="F:ATP binding"/>
    <property type="evidence" value="ECO:0007669"/>
    <property type="project" value="UniProtKB-UniRule"/>
</dbReference>
<name>A0A6V8NIT1_9ACTN</name>
<dbReference type="Pfam" id="PF00117">
    <property type="entry name" value="GATase"/>
    <property type="match status" value="1"/>
</dbReference>
<evidence type="ECO:0000256" key="5">
    <source>
        <dbReference type="ARBA" id="ARBA00022741"/>
    </source>
</evidence>
<dbReference type="PROSITE" id="PS51273">
    <property type="entry name" value="GATASE_TYPE_1"/>
    <property type="match status" value="1"/>
</dbReference>
<evidence type="ECO:0000256" key="1">
    <source>
        <dbReference type="ARBA" id="ARBA00004812"/>
    </source>
</evidence>
<dbReference type="Pfam" id="PF00988">
    <property type="entry name" value="CPSase_sm_chain"/>
    <property type="match status" value="1"/>
</dbReference>
<evidence type="ECO:0000313" key="17">
    <source>
        <dbReference type="Proteomes" id="UP000561271"/>
    </source>
</evidence>
<organism evidence="13 19">
    <name type="scientific">Candidatus Hakubella thermalkaliphila</name>
    <dbReference type="NCBI Taxonomy" id="2754717"/>
    <lineage>
        <taxon>Bacteria</taxon>
        <taxon>Bacillati</taxon>
        <taxon>Actinomycetota</taxon>
        <taxon>Actinomycetota incertae sedis</taxon>
        <taxon>Candidatus Hakubellales</taxon>
        <taxon>Candidatus Hakubellaceae</taxon>
        <taxon>Candidatus Hakubella</taxon>
    </lineage>
</organism>
<evidence type="ECO:0000256" key="11">
    <source>
        <dbReference type="HAMAP-Rule" id="MF_01209"/>
    </source>
</evidence>
<evidence type="ECO:0000256" key="4">
    <source>
        <dbReference type="ARBA" id="ARBA00022598"/>
    </source>
</evidence>
<evidence type="ECO:0000256" key="7">
    <source>
        <dbReference type="ARBA" id="ARBA00022962"/>
    </source>
</evidence>
<dbReference type="InterPro" id="IPR006274">
    <property type="entry name" value="CarbamoylP_synth_ssu"/>
</dbReference>
<evidence type="ECO:0000256" key="6">
    <source>
        <dbReference type="ARBA" id="ARBA00022840"/>
    </source>
</evidence>
<keyword evidence="5 11" id="KW-0547">Nucleotide-binding</keyword>
<comment type="caution">
    <text evidence="13">The sequence shown here is derived from an EMBL/GenBank/DDBJ whole genome shotgun (WGS) entry which is preliminary data.</text>
</comment>
<dbReference type="UniPathway" id="UPA00068">
    <property type="reaction ID" value="UER00171"/>
</dbReference>
<dbReference type="Proteomes" id="UP000585609">
    <property type="component" value="Unassembled WGS sequence"/>
</dbReference>
<feature type="active site" evidence="11">
    <location>
        <position position="354"/>
    </location>
</feature>
<dbReference type="CDD" id="cd01744">
    <property type="entry name" value="GATase1_CPSase"/>
    <property type="match status" value="1"/>
</dbReference>
<comment type="catalytic activity">
    <reaction evidence="10 11">
        <text>L-glutamine + H2O = L-glutamate + NH4(+)</text>
        <dbReference type="Rhea" id="RHEA:15889"/>
        <dbReference type="ChEBI" id="CHEBI:15377"/>
        <dbReference type="ChEBI" id="CHEBI:28938"/>
        <dbReference type="ChEBI" id="CHEBI:29985"/>
        <dbReference type="ChEBI" id="CHEBI:58359"/>
    </reaction>
</comment>
<dbReference type="Proteomes" id="UP000569018">
    <property type="component" value="Unassembled WGS sequence"/>
</dbReference>
<feature type="binding site" evidence="11">
    <location>
        <position position="314"/>
    </location>
    <ligand>
        <name>L-glutamine</name>
        <dbReference type="ChEBI" id="CHEBI:58359"/>
    </ligand>
</feature>
<feature type="binding site" evidence="11">
    <location>
        <position position="242"/>
    </location>
    <ligand>
        <name>L-glutamine</name>
        <dbReference type="ChEBI" id="CHEBI:58359"/>
    </ligand>
</feature>
<dbReference type="InterPro" id="IPR036480">
    <property type="entry name" value="CarbP_synth_ssu_N_sf"/>
</dbReference>
<dbReference type="InterPro" id="IPR029062">
    <property type="entry name" value="Class_I_gatase-like"/>
</dbReference>
<keyword evidence="11" id="KW-0055">Arginine biosynthesis</keyword>
<evidence type="ECO:0000256" key="3">
    <source>
        <dbReference type="ARBA" id="ARBA00007800"/>
    </source>
</evidence>
<evidence type="ECO:0000313" key="13">
    <source>
        <dbReference type="EMBL" id="GFP19180.1"/>
    </source>
</evidence>
<feature type="binding site" evidence="11">
    <location>
        <position position="273"/>
    </location>
    <ligand>
        <name>L-glutamine</name>
        <dbReference type="ChEBI" id="CHEBI:58359"/>
    </ligand>
</feature>
<comment type="pathway">
    <text evidence="1 11">Pyrimidine metabolism; UMP biosynthesis via de novo pathway; (S)-dihydroorotate from bicarbonate: step 1/3.</text>
</comment>
<evidence type="ECO:0000256" key="2">
    <source>
        <dbReference type="ARBA" id="ARBA00005077"/>
    </source>
</evidence>